<evidence type="ECO:0000313" key="2">
    <source>
        <dbReference type="EMBL" id="OYQ42896.1"/>
    </source>
</evidence>
<accession>A0A255ZN53</accession>
<dbReference type="EMBL" id="NOXX01000216">
    <property type="protein sequence ID" value="OYQ41984.1"/>
    <property type="molecule type" value="Genomic_DNA"/>
</dbReference>
<organism evidence="2 3">
    <name type="scientific">Flavobacterium aurantiibacter</name>
    <dbReference type="NCBI Taxonomy" id="2023067"/>
    <lineage>
        <taxon>Bacteria</taxon>
        <taxon>Pseudomonadati</taxon>
        <taxon>Bacteroidota</taxon>
        <taxon>Flavobacteriia</taxon>
        <taxon>Flavobacteriales</taxon>
        <taxon>Flavobacteriaceae</taxon>
        <taxon>Flavobacterium</taxon>
    </lineage>
</organism>
<reference evidence="2 3" key="1">
    <citation type="submission" date="2017-07" db="EMBL/GenBank/DDBJ databases">
        <title>Flavobacterium cyanobacteriorum sp. nov., isolated from cyanobacterial aggregates in a eutrophic lake.</title>
        <authorList>
            <person name="Cai H."/>
        </authorList>
    </citation>
    <scope>NUCLEOTIDE SEQUENCE [LARGE SCALE GENOMIC DNA]</scope>
    <source>
        <strain evidence="2 3">TH167</strain>
    </source>
</reference>
<sequence length="90" mass="10246">MEENSRNYNSSLKTFTRIACEQSFNGNDCEIALIAAKSPQVWRVVRTLFCWRPMEAKQKSCANPCQTADLQRIAGIASKRNYSRNLLSLT</sequence>
<protein>
    <submittedName>
        <fullName evidence="2">Uncharacterized protein</fullName>
    </submittedName>
</protein>
<dbReference type="AlphaFoldDB" id="A0A255ZN53"/>
<evidence type="ECO:0000313" key="1">
    <source>
        <dbReference type="EMBL" id="OYQ41984.1"/>
    </source>
</evidence>
<evidence type="ECO:0000313" key="3">
    <source>
        <dbReference type="Proteomes" id="UP000216035"/>
    </source>
</evidence>
<name>A0A255ZN53_9FLAO</name>
<proteinExistence type="predicted"/>
<keyword evidence="3" id="KW-1185">Reference proteome</keyword>
<gene>
    <name evidence="2" type="ORF">CHX27_11405</name>
    <name evidence="1" type="ORF">CHX27_12520</name>
</gene>
<comment type="caution">
    <text evidence="2">The sequence shown here is derived from an EMBL/GenBank/DDBJ whole genome shotgun (WGS) entry which is preliminary data.</text>
</comment>
<dbReference type="Proteomes" id="UP000216035">
    <property type="component" value="Unassembled WGS sequence"/>
</dbReference>
<dbReference type="EMBL" id="NOXX01000210">
    <property type="protein sequence ID" value="OYQ42896.1"/>
    <property type="molecule type" value="Genomic_DNA"/>
</dbReference>